<protein>
    <submittedName>
        <fullName evidence="2">Uncharacterized protein</fullName>
    </submittedName>
</protein>
<comment type="caution">
    <text evidence="2">The sequence shown here is derived from an EMBL/GenBank/DDBJ whole genome shotgun (WGS) entry which is preliminary data.</text>
</comment>
<evidence type="ECO:0000313" key="2">
    <source>
        <dbReference type="EMBL" id="KAK3336751.1"/>
    </source>
</evidence>
<organism evidence="2 3">
    <name type="scientific">Cercophora scortea</name>
    <dbReference type="NCBI Taxonomy" id="314031"/>
    <lineage>
        <taxon>Eukaryota</taxon>
        <taxon>Fungi</taxon>
        <taxon>Dikarya</taxon>
        <taxon>Ascomycota</taxon>
        <taxon>Pezizomycotina</taxon>
        <taxon>Sordariomycetes</taxon>
        <taxon>Sordariomycetidae</taxon>
        <taxon>Sordariales</taxon>
        <taxon>Lasiosphaeriaceae</taxon>
        <taxon>Cercophora</taxon>
    </lineage>
</organism>
<proteinExistence type="predicted"/>
<dbReference type="AlphaFoldDB" id="A0AAE0ML92"/>
<name>A0AAE0ML92_9PEZI</name>
<dbReference type="Proteomes" id="UP001286456">
    <property type="component" value="Unassembled WGS sequence"/>
</dbReference>
<reference evidence="2" key="2">
    <citation type="submission" date="2023-06" db="EMBL/GenBank/DDBJ databases">
        <authorList>
            <consortium name="Lawrence Berkeley National Laboratory"/>
            <person name="Haridas S."/>
            <person name="Hensen N."/>
            <person name="Bonometti L."/>
            <person name="Westerberg I."/>
            <person name="Brannstrom I.O."/>
            <person name="Guillou S."/>
            <person name="Cros-Aarteil S."/>
            <person name="Calhoun S."/>
            <person name="Kuo A."/>
            <person name="Mondo S."/>
            <person name="Pangilinan J."/>
            <person name="Riley R."/>
            <person name="Labutti K."/>
            <person name="Andreopoulos B."/>
            <person name="Lipzen A."/>
            <person name="Chen C."/>
            <person name="Yanf M."/>
            <person name="Daum C."/>
            <person name="Ng V."/>
            <person name="Clum A."/>
            <person name="Steindorff A."/>
            <person name="Ohm R."/>
            <person name="Martin F."/>
            <person name="Silar P."/>
            <person name="Natvig D."/>
            <person name="Lalanne C."/>
            <person name="Gautier V."/>
            <person name="Ament-Velasquez S.L."/>
            <person name="Kruys A."/>
            <person name="Hutchinson M.I."/>
            <person name="Powell A.J."/>
            <person name="Barry K."/>
            <person name="Miller A.N."/>
            <person name="Grigoriev I.V."/>
            <person name="Debuchy R."/>
            <person name="Gladieux P."/>
            <person name="Thoren M.H."/>
            <person name="Johannesson H."/>
        </authorList>
    </citation>
    <scope>NUCLEOTIDE SEQUENCE</scope>
    <source>
        <strain evidence="2">SMH4131-1</strain>
    </source>
</reference>
<sequence>MNWEFQFREIVNYLYWLARKDKQRQLKAASAHTRAMFDDAVGKAKAHVFFEKHHYDPYPVEVPPPPTVPERSTRLNVFGDVHNWPQANMPPNQRWKEIVPRAIYPRPSGIVNGMLVGRDDYVRFYDKLVQHERRWWDPETKPDGQKYNLALIEDEAYRKYGGEGQAAWVKYNEKTGEWTLPDDTPLQPHARSYAKERGARRAGLQQMLRTFRGDINKSVASQWRQIVLPVGGAALQKVRKAVDAPQWVPNRLDQLDLLPGLETMPFTLCMRELAALEERMRKYRLLLFNWRHRSEDPSFLELPQNLSNGGPYIWRSVPNKIRESEDKLTVAYTALKILKMAAKREPRPLLSAVIQRVDEGIEHAKKTTSATERLPGDVHLAADEVVDGQIKEVDEGDLKWIKFLGSPAVNDKSWKGRFEPSVPKTKYKLFLVFARRVQKLLDDRDPDGLLGERDAEVTVEELLEEINAGVGSAGVTRKWPVDPYDACFWLDRLSKTGHVRFEEDLACYGFVKRPLNTFFPEHRVIWPPEKAHCDRPVYEYYIAPWSHVVKQPAPTLNEGSRIWQFFTALGFRLGFTLHKLERAIDTYLQSHPFNNFTMPHRRTGESPTRFNEAIHKFESECAAALAKLTFREPGEPDELALPPRTLEEIVRRLDPDNYTESMTADEALPIIRTKIIEELNTNKTMLGPGRAIPTPISFPPRMPVRVWDNNWDWASPTVRGEPKKRLFLSVNRWPLGKGYLAESVERRIKADEDMDPRVTYDPTKWDRAPEKWQRPKLRRYGPEKTRFRDGPARYPVGDTKLQQRAVEEHMTELVHQAVGLARPLKRTWTDRLGFLAPFLRSSSKKDEPPRPGDPWLPEVDPNTAPQSWDPHSEWLVEVDEATE</sequence>
<keyword evidence="3" id="KW-1185">Reference proteome</keyword>
<accession>A0AAE0ML92</accession>
<evidence type="ECO:0000256" key="1">
    <source>
        <dbReference type="SAM" id="MobiDB-lite"/>
    </source>
</evidence>
<gene>
    <name evidence="2" type="ORF">B0T19DRAFT_410456</name>
</gene>
<feature type="region of interest" description="Disordered" evidence="1">
    <location>
        <begin position="840"/>
        <end position="883"/>
    </location>
</feature>
<dbReference type="EMBL" id="JAUEPO010000001">
    <property type="protein sequence ID" value="KAK3336751.1"/>
    <property type="molecule type" value="Genomic_DNA"/>
</dbReference>
<reference evidence="2" key="1">
    <citation type="journal article" date="2023" name="Mol. Phylogenet. Evol.">
        <title>Genome-scale phylogeny and comparative genomics of the fungal order Sordariales.</title>
        <authorList>
            <person name="Hensen N."/>
            <person name="Bonometti L."/>
            <person name="Westerberg I."/>
            <person name="Brannstrom I.O."/>
            <person name="Guillou S."/>
            <person name="Cros-Aarteil S."/>
            <person name="Calhoun S."/>
            <person name="Haridas S."/>
            <person name="Kuo A."/>
            <person name="Mondo S."/>
            <person name="Pangilinan J."/>
            <person name="Riley R."/>
            <person name="LaButti K."/>
            <person name="Andreopoulos B."/>
            <person name="Lipzen A."/>
            <person name="Chen C."/>
            <person name="Yan M."/>
            <person name="Daum C."/>
            <person name="Ng V."/>
            <person name="Clum A."/>
            <person name="Steindorff A."/>
            <person name="Ohm R.A."/>
            <person name="Martin F."/>
            <person name="Silar P."/>
            <person name="Natvig D.O."/>
            <person name="Lalanne C."/>
            <person name="Gautier V."/>
            <person name="Ament-Velasquez S.L."/>
            <person name="Kruys A."/>
            <person name="Hutchinson M.I."/>
            <person name="Powell A.J."/>
            <person name="Barry K."/>
            <person name="Miller A.N."/>
            <person name="Grigoriev I.V."/>
            <person name="Debuchy R."/>
            <person name="Gladieux P."/>
            <person name="Hiltunen Thoren M."/>
            <person name="Johannesson H."/>
        </authorList>
    </citation>
    <scope>NUCLEOTIDE SEQUENCE</scope>
    <source>
        <strain evidence="2">SMH4131-1</strain>
    </source>
</reference>
<evidence type="ECO:0000313" key="3">
    <source>
        <dbReference type="Proteomes" id="UP001286456"/>
    </source>
</evidence>